<dbReference type="Proteomes" id="UP000053558">
    <property type="component" value="Unassembled WGS sequence"/>
</dbReference>
<protein>
    <recommendedName>
        <fullName evidence="4">Hydrophobin</fullName>
    </recommendedName>
</protein>
<organism evidence="2 3">
    <name type="scientific">Coniophora puteana (strain RWD-64-598)</name>
    <name type="common">Brown rot fungus</name>
    <dbReference type="NCBI Taxonomy" id="741705"/>
    <lineage>
        <taxon>Eukaryota</taxon>
        <taxon>Fungi</taxon>
        <taxon>Dikarya</taxon>
        <taxon>Basidiomycota</taxon>
        <taxon>Agaricomycotina</taxon>
        <taxon>Agaricomycetes</taxon>
        <taxon>Agaricomycetidae</taxon>
        <taxon>Boletales</taxon>
        <taxon>Coniophorineae</taxon>
        <taxon>Coniophoraceae</taxon>
        <taxon>Coniophora</taxon>
    </lineage>
</organism>
<accession>A0A5M3MBX4</accession>
<feature type="chain" id="PRO_5024412635" description="Hydrophobin" evidence="1">
    <location>
        <begin position="22"/>
        <end position="139"/>
    </location>
</feature>
<keyword evidence="3" id="KW-1185">Reference proteome</keyword>
<dbReference type="RefSeq" id="XP_007773627.1">
    <property type="nucleotide sequence ID" value="XM_007775437.1"/>
</dbReference>
<evidence type="ECO:0000313" key="2">
    <source>
        <dbReference type="EMBL" id="EIW76394.1"/>
    </source>
</evidence>
<sequence>MFTRISVVVFSAVVAIAATTSLKVARDTLPNGEQCRNGTSVWCCPGYDGEIEQVEVNCTKPATTASDEPSCNSTDSSTELVAPTAGCCILVDDADHIKVLIQATNSTAKPGLATMAAATIQRWTRPSEMQAIDMVSMSW</sequence>
<dbReference type="KEGG" id="cput:CONPUDRAFT_76744"/>
<gene>
    <name evidence="2" type="ORF">CONPUDRAFT_76744</name>
</gene>
<keyword evidence="1" id="KW-0732">Signal</keyword>
<dbReference type="GeneID" id="19209524"/>
<evidence type="ECO:0008006" key="4">
    <source>
        <dbReference type="Google" id="ProtNLM"/>
    </source>
</evidence>
<dbReference type="AlphaFoldDB" id="A0A5M3MBX4"/>
<evidence type="ECO:0000313" key="3">
    <source>
        <dbReference type="Proteomes" id="UP000053558"/>
    </source>
</evidence>
<dbReference type="EMBL" id="JH711586">
    <property type="protein sequence ID" value="EIW76394.1"/>
    <property type="molecule type" value="Genomic_DNA"/>
</dbReference>
<feature type="signal peptide" evidence="1">
    <location>
        <begin position="1"/>
        <end position="21"/>
    </location>
</feature>
<comment type="caution">
    <text evidence="2">The sequence shown here is derived from an EMBL/GenBank/DDBJ whole genome shotgun (WGS) entry which is preliminary data.</text>
</comment>
<name>A0A5M3MBX4_CONPW</name>
<evidence type="ECO:0000256" key="1">
    <source>
        <dbReference type="SAM" id="SignalP"/>
    </source>
</evidence>
<reference evidence="3" key="1">
    <citation type="journal article" date="2012" name="Science">
        <title>The Paleozoic origin of enzymatic lignin decomposition reconstructed from 31 fungal genomes.</title>
        <authorList>
            <person name="Floudas D."/>
            <person name="Binder M."/>
            <person name="Riley R."/>
            <person name="Barry K."/>
            <person name="Blanchette R.A."/>
            <person name="Henrissat B."/>
            <person name="Martinez A.T."/>
            <person name="Otillar R."/>
            <person name="Spatafora J.W."/>
            <person name="Yadav J.S."/>
            <person name="Aerts A."/>
            <person name="Benoit I."/>
            <person name="Boyd A."/>
            <person name="Carlson A."/>
            <person name="Copeland A."/>
            <person name="Coutinho P.M."/>
            <person name="de Vries R.P."/>
            <person name="Ferreira P."/>
            <person name="Findley K."/>
            <person name="Foster B."/>
            <person name="Gaskell J."/>
            <person name="Glotzer D."/>
            <person name="Gorecki P."/>
            <person name="Heitman J."/>
            <person name="Hesse C."/>
            <person name="Hori C."/>
            <person name="Igarashi K."/>
            <person name="Jurgens J.A."/>
            <person name="Kallen N."/>
            <person name="Kersten P."/>
            <person name="Kohler A."/>
            <person name="Kuees U."/>
            <person name="Kumar T.K.A."/>
            <person name="Kuo A."/>
            <person name="LaButti K."/>
            <person name="Larrondo L.F."/>
            <person name="Lindquist E."/>
            <person name="Ling A."/>
            <person name="Lombard V."/>
            <person name="Lucas S."/>
            <person name="Lundell T."/>
            <person name="Martin R."/>
            <person name="McLaughlin D.J."/>
            <person name="Morgenstern I."/>
            <person name="Morin E."/>
            <person name="Murat C."/>
            <person name="Nagy L.G."/>
            <person name="Nolan M."/>
            <person name="Ohm R.A."/>
            <person name="Patyshakuliyeva A."/>
            <person name="Rokas A."/>
            <person name="Ruiz-Duenas F.J."/>
            <person name="Sabat G."/>
            <person name="Salamov A."/>
            <person name="Samejima M."/>
            <person name="Schmutz J."/>
            <person name="Slot J.C."/>
            <person name="St John F."/>
            <person name="Stenlid J."/>
            <person name="Sun H."/>
            <person name="Sun S."/>
            <person name="Syed K."/>
            <person name="Tsang A."/>
            <person name="Wiebenga A."/>
            <person name="Young D."/>
            <person name="Pisabarro A."/>
            <person name="Eastwood D.C."/>
            <person name="Martin F."/>
            <person name="Cullen D."/>
            <person name="Grigoriev I.V."/>
            <person name="Hibbett D.S."/>
        </authorList>
    </citation>
    <scope>NUCLEOTIDE SEQUENCE [LARGE SCALE GENOMIC DNA]</scope>
    <source>
        <strain evidence="3">RWD-64-598 SS2</strain>
    </source>
</reference>
<proteinExistence type="predicted"/>